<dbReference type="EMBL" id="CU207211">
    <property type="protein sequence ID" value="CAL62338.1"/>
    <property type="molecule type" value="Genomic_DNA"/>
</dbReference>
<dbReference type="GO" id="GO:0016787">
    <property type="term" value="F:hydrolase activity"/>
    <property type="evidence" value="ECO:0007669"/>
    <property type="project" value="UniProtKB-UniRule"/>
</dbReference>
<dbReference type="Pfam" id="PF01734">
    <property type="entry name" value="Patatin"/>
    <property type="match status" value="1"/>
</dbReference>
<evidence type="ECO:0000259" key="4">
    <source>
        <dbReference type="PROSITE" id="PS51635"/>
    </source>
</evidence>
<gene>
    <name evidence="5" type="ordered locus">HEAR2202</name>
</gene>
<protein>
    <submittedName>
        <fullName evidence="5">Phospholipase</fullName>
    </submittedName>
</protein>
<evidence type="ECO:0000256" key="3">
    <source>
        <dbReference type="SAM" id="MobiDB-lite"/>
    </source>
</evidence>
<dbReference type="AlphaFoldDB" id="A4G751"/>
<dbReference type="STRING" id="204773.HEAR2202"/>
<dbReference type="PANTHER" id="PTHR24138:SF12">
    <property type="entry name" value="PATATIN FAMILY PROTEIN"/>
    <property type="match status" value="1"/>
</dbReference>
<feature type="short sequence motif" description="GXSXG" evidence="2">
    <location>
        <begin position="68"/>
        <end position="72"/>
    </location>
</feature>
<sequence length="357" mass="38169">MTEHDTHLPDQSAEPSQDLGSQTGATAPFHVLALSGGGFRGLYTATVLKHLEEQLGTPLAKRFDLICGTSAGGLLALGLAAEIPAPQLQDMFEHHGSRIFGSSTGARRLFPQIFKAKYSPDGLTAVLTENFGDLTLGDLKHRVLIPTVNYSKGNGQFFKTPHSPRFFMDYRHKLVDIGLATAAAPTYFPLHAIGEEGVFADGGLVGNSPGFFGLHEAHHALGVPRGKGNVRVLAIGTMTLGATKSGSTGLDWGIKQWGARIFDLVISSQEHSVDAMLSHLLDEDYVRIDDPATPDQSKDIAALDVVSSASIQVLKSRGTQAARRALGDKALTPFLNHTAATPVFFHGPNKTLENHHA</sequence>
<keyword evidence="2" id="KW-0442">Lipid degradation</keyword>
<proteinExistence type="predicted"/>
<keyword evidence="6" id="KW-1185">Reference proteome</keyword>
<evidence type="ECO:0000313" key="5">
    <source>
        <dbReference type="EMBL" id="CAL62338.1"/>
    </source>
</evidence>
<keyword evidence="1 2" id="KW-0443">Lipid metabolism</keyword>
<feature type="compositionally biased region" description="Polar residues" evidence="3">
    <location>
        <begin position="13"/>
        <end position="22"/>
    </location>
</feature>
<dbReference type="InterPro" id="IPR002641">
    <property type="entry name" value="PNPLA_dom"/>
</dbReference>
<feature type="short sequence motif" description="GXGXXG" evidence="2">
    <location>
        <begin position="36"/>
        <end position="41"/>
    </location>
</feature>
<dbReference type="NCBIfam" id="NF041079">
    <property type="entry name" value="CBASS_lipase"/>
    <property type="match status" value="1"/>
</dbReference>
<evidence type="ECO:0000256" key="1">
    <source>
        <dbReference type="ARBA" id="ARBA00023098"/>
    </source>
</evidence>
<dbReference type="CDD" id="cd07199">
    <property type="entry name" value="Pat17_PNPLA8_PNPLA9_like"/>
    <property type="match status" value="1"/>
</dbReference>
<feature type="region of interest" description="Disordered" evidence="3">
    <location>
        <begin position="1"/>
        <end position="22"/>
    </location>
</feature>
<reference evidence="5 6" key="1">
    <citation type="journal article" date="2007" name="PLoS Genet.">
        <title>A tale of two oxidation states: bacterial colonization of arsenic-rich environments.</title>
        <authorList>
            <person name="Muller D."/>
            <person name="Medigue C."/>
            <person name="Koechler S."/>
            <person name="Barbe V."/>
            <person name="Barakat M."/>
            <person name="Talla E."/>
            <person name="Bonnefoy V."/>
            <person name="Krin E."/>
            <person name="Arsene-Ploetze F."/>
            <person name="Carapito C."/>
            <person name="Chandler M."/>
            <person name="Cournoyer B."/>
            <person name="Cruveiller S."/>
            <person name="Dossat C."/>
            <person name="Duval S."/>
            <person name="Heymann M."/>
            <person name="Leize E."/>
            <person name="Lieutaud A."/>
            <person name="Lievremont D."/>
            <person name="Makita Y."/>
            <person name="Mangenot S."/>
            <person name="Nitschke W."/>
            <person name="Ortet P."/>
            <person name="Perdrial N."/>
            <person name="Schoepp B."/>
            <person name="Siguier N."/>
            <person name="Simeonova D.D."/>
            <person name="Rouy Z."/>
            <person name="Segurens B."/>
            <person name="Turlin E."/>
            <person name="Vallenet D."/>
            <person name="Van Dorsselaer A."/>
            <person name="Weiss S."/>
            <person name="Weissenbach J."/>
            <person name="Lett M.C."/>
            <person name="Danchin A."/>
            <person name="Bertin P.N."/>
        </authorList>
    </citation>
    <scope>NUCLEOTIDE SEQUENCE [LARGE SCALE GENOMIC DNA]</scope>
    <source>
        <strain evidence="6">ULPAs1</strain>
    </source>
</reference>
<dbReference type="GO" id="GO:0016042">
    <property type="term" value="P:lipid catabolic process"/>
    <property type="evidence" value="ECO:0007669"/>
    <property type="project" value="UniProtKB-UniRule"/>
</dbReference>
<dbReference type="Proteomes" id="UP000006697">
    <property type="component" value="Chromosome"/>
</dbReference>
<accession>A4G751</accession>
<dbReference type="KEGG" id="har:HEAR2202"/>
<dbReference type="InterPro" id="IPR047156">
    <property type="entry name" value="Teg/CotR/CapV-like"/>
</dbReference>
<dbReference type="InterPro" id="IPR016035">
    <property type="entry name" value="Acyl_Trfase/lysoPLipase"/>
</dbReference>
<organism evidence="5 6">
    <name type="scientific">Herminiimonas arsenicoxydans</name>
    <dbReference type="NCBI Taxonomy" id="204773"/>
    <lineage>
        <taxon>Bacteria</taxon>
        <taxon>Pseudomonadati</taxon>
        <taxon>Pseudomonadota</taxon>
        <taxon>Betaproteobacteria</taxon>
        <taxon>Burkholderiales</taxon>
        <taxon>Oxalobacteraceae</taxon>
        <taxon>Herminiimonas</taxon>
    </lineage>
</organism>
<dbReference type="PANTHER" id="PTHR24138">
    <property type="entry name" value="INTRACELLLAR PHOSPHOLIPASE A FAMILY"/>
    <property type="match status" value="1"/>
</dbReference>
<keyword evidence="2" id="KW-0378">Hydrolase</keyword>
<dbReference type="SUPFAM" id="SSF52151">
    <property type="entry name" value="FabD/lysophospholipase-like"/>
    <property type="match status" value="1"/>
</dbReference>
<dbReference type="PROSITE" id="PS51635">
    <property type="entry name" value="PNPLA"/>
    <property type="match status" value="1"/>
</dbReference>
<feature type="active site" description="Proton acceptor" evidence="2">
    <location>
        <position position="201"/>
    </location>
</feature>
<feature type="active site" description="Nucleophile" evidence="2">
    <location>
        <position position="70"/>
    </location>
</feature>
<dbReference type="HOGENOM" id="CLU_000288_144_9_4"/>
<dbReference type="eggNOG" id="COG3621">
    <property type="taxonomic scope" value="Bacteria"/>
</dbReference>
<name>A4G751_HERAR</name>
<dbReference type="Gene3D" id="3.40.1090.10">
    <property type="entry name" value="Cytosolic phospholipase A2 catalytic domain"/>
    <property type="match status" value="1"/>
</dbReference>
<evidence type="ECO:0000256" key="2">
    <source>
        <dbReference type="PROSITE-ProRule" id="PRU01161"/>
    </source>
</evidence>
<evidence type="ECO:0000313" key="6">
    <source>
        <dbReference type="Proteomes" id="UP000006697"/>
    </source>
</evidence>
<feature type="short sequence motif" description="DGA/G" evidence="2">
    <location>
        <begin position="201"/>
        <end position="203"/>
    </location>
</feature>
<feature type="domain" description="PNPLA" evidence="4">
    <location>
        <begin position="32"/>
        <end position="214"/>
    </location>
</feature>